<dbReference type="InterPro" id="IPR036188">
    <property type="entry name" value="FAD/NAD-bd_sf"/>
</dbReference>
<protein>
    <submittedName>
        <fullName evidence="7">NADPH-dependent 2,4-dienoyl-CoA reductase, sulfur reductase</fullName>
    </submittedName>
</protein>
<evidence type="ECO:0000256" key="1">
    <source>
        <dbReference type="ARBA" id="ARBA00001974"/>
    </source>
</evidence>
<dbReference type="STRING" id="83771.SAMN02910357_01063"/>
<keyword evidence="8" id="KW-1185">Reference proteome</keyword>
<feature type="domain" description="Rhodanese" evidence="6">
    <location>
        <begin position="447"/>
        <end position="531"/>
    </location>
</feature>
<dbReference type="Pfam" id="PF02852">
    <property type="entry name" value="Pyr_redox_dim"/>
    <property type="match status" value="1"/>
</dbReference>
<dbReference type="PROSITE" id="PS51257">
    <property type="entry name" value="PROKAR_LIPOPROTEIN"/>
    <property type="match status" value="1"/>
</dbReference>
<evidence type="ECO:0000313" key="8">
    <source>
        <dbReference type="Proteomes" id="UP000242432"/>
    </source>
</evidence>
<dbReference type="InterPro" id="IPR023753">
    <property type="entry name" value="FAD/NAD-binding_dom"/>
</dbReference>
<sequence length="538" mass="59005">MKTLIIGGGAAGASCAARLRRNDEKAEITVLEQSDEISIANCGLPYYIGNVINSEETMHVSDVNKFRNWFNINVLLNTKAVSIDRNNRTVKTADNQEFSYDRLVIATGATPFVPPFEGLNKDKTFTLRTLSDANSIKNYIKEHEVSKAVVVGAGFIGVEMAENLCEPGIRTTIVELSSHIMPNVDIEVATVAQNKLKEKGIEIILNDGVKAFSDDKVILTSGNTVDFDIVIMSIGVMPQIELAKEAGLEVSRGIVVDSTLKTSDEYIYAAGDNVEITDFTTGSKALIPLAGPANRQGRIIADNICGKTETYKNTQGSSVVKIFELTLAAVGANEDRLKKLNIPYLKTFIYSNSHAGYYPGAKQILYKMLFTKEGRILGLQAIGEEGVEKRVDVVATVMRLNGSVHDLLDAELCYAPPFNSAKDAVNILGMNALNIIDGKVRMAFPEDLKDSYLIDVRPKAVFMNETIDGAVNIPITEIRNRLDEIPRDRKVVMFCNTGYTSYVASRIVNQNGFENVYSFGGGIVFFKSQQNFLNSNNS</sequence>
<dbReference type="Proteomes" id="UP000242432">
    <property type="component" value="Unassembled WGS sequence"/>
</dbReference>
<dbReference type="AlphaFoldDB" id="A0A1T4V0U4"/>
<comment type="cofactor">
    <cofactor evidence="1">
        <name>FAD</name>
        <dbReference type="ChEBI" id="CHEBI:57692"/>
    </cofactor>
</comment>
<dbReference type="InterPro" id="IPR016156">
    <property type="entry name" value="FAD/NAD-linked_Rdtase_dimer_sf"/>
</dbReference>
<dbReference type="SUPFAM" id="SSF52821">
    <property type="entry name" value="Rhodanese/Cell cycle control phosphatase"/>
    <property type="match status" value="1"/>
</dbReference>
<evidence type="ECO:0000256" key="5">
    <source>
        <dbReference type="ARBA" id="ARBA00022827"/>
    </source>
</evidence>
<dbReference type="PANTHER" id="PTHR43429">
    <property type="entry name" value="PYRIDINE NUCLEOTIDE-DISULFIDE OXIDOREDUCTASE DOMAIN-CONTAINING"/>
    <property type="match status" value="1"/>
</dbReference>
<evidence type="ECO:0000256" key="2">
    <source>
        <dbReference type="ARBA" id="ARBA00006442"/>
    </source>
</evidence>
<evidence type="ECO:0000256" key="4">
    <source>
        <dbReference type="ARBA" id="ARBA00022630"/>
    </source>
</evidence>
<dbReference type="GO" id="GO:0016491">
    <property type="term" value="F:oxidoreductase activity"/>
    <property type="evidence" value="ECO:0007669"/>
    <property type="project" value="InterPro"/>
</dbReference>
<dbReference type="InterPro" id="IPR036873">
    <property type="entry name" value="Rhodanese-like_dom_sf"/>
</dbReference>
<dbReference type="PROSITE" id="PS50206">
    <property type="entry name" value="RHODANESE_3"/>
    <property type="match status" value="1"/>
</dbReference>
<dbReference type="Pfam" id="PF00581">
    <property type="entry name" value="Rhodanese"/>
    <property type="match status" value="1"/>
</dbReference>
<reference evidence="8" key="1">
    <citation type="submission" date="2017-02" db="EMBL/GenBank/DDBJ databases">
        <authorList>
            <person name="Varghese N."/>
            <person name="Submissions S."/>
        </authorList>
    </citation>
    <scope>NUCLEOTIDE SEQUENCE [LARGE SCALE GENOMIC DNA]</scope>
    <source>
        <strain evidence="8">DSM 3072</strain>
    </source>
</reference>
<keyword evidence="4" id="KW-0285">Flavoprotein</keyword>
<dbReference type="PANTHER" id="PTHR43429:SF3">
    <property type="entry name" value="NITRITE REDUCTASE [NAD(P)H]"/>
    <property type="match status" value="1"/>
</dbReference>
<dbReference type="RefSeq" id="WP_078928048.1">
    <property type="nucleotide sequence ID" value="NZ_FUXX01000005.1"/>
</dbReference>
<accession>A0A1T4V0U4</accession>
<comment type="similarity">
    <text evidence="3">Belongs to the class-III pyridine nucleotide-disulfide oxidoreductase family.</text>
</comment>
<dbReference type="InterPro" id="IPR050260">
    <property type="entry name" value="FAD-bd_OxRdtase"/>
</dbReference>
<proteinExistence type="inferred from homology"/>
<dbReference type="SMART" id="SM00450">
    <property type="entry name" value="RHOD"/>
    <property type="match status" value="1"/>
</dbReference>
<dbReference type="Gene3D" id="3.40.250.10">
    <property type="entry name" value="Rhodanese-like domain"/>
    <property type="match status" value="1"/>
</dbReference>
<evidence type="ECO:0000313" key="7">
    <source>
        <dbReference type="EMBL" id="SKA58545.1"/>
    </source>
</evidence>
<dbReference type="Gene3D" id="3.50.50.60">
    <property type="entry name" value="FAD/NAD(P)-binding domain"/>
    <property type="match status" value="2"/>
</dbReference>
<evidence type="ECO:0000259" key="6">
    <source>
        <dbReference type="PROSITE" id="PS50206"/>
    </source>
</evidence>
<organism evidence="7 8">
    <name type="scientific">Succinivibrio dextrinosolvens DSM 3072</name>
    <dbReference type="NCBI Taxonomy" id="1123324"/>
    <lineage>
        <taxon>Bacteria</taxon>
        <taxon>Pseudomonadati</taxon>
        <taxon>Pseudomonadota</taxon>
        <taxon>Gammaproteobacteria</taxon>
        <taxon>Aeromonadales</taxon>
        <taxon>Succinivibrionaceae</taxon>
        <taxon>Succinivibrio</taxon>
    </lineage>
</organism>
<dbReference type="SUPFAM" id="SSF55424">
    <property type="entry name" value="FAD/NAD-linked reductases, dimerisation (C-terminal) domain"/>
    <property type="match status" value="1"/>
</dbReference>
<dbReference type="InterPro" id="IPR001763">
    <property type="entry name" value="Rhodanese-like_dom"/>
</dbReference>
<dbReference type="Pfam" id="PF07992">
    <property type="entry name" value="Pyr_redox_2"/>
    <property type="match status" value="1"/>
</dbReference>
<dbReference type="SUPFAM" id="SSF51905">
    <property type="entry name" value="FAD/NAD(P)-binding domain"/>
    <property type="match status" value="2"/>
</dbReference>
<gene>
    <name evidence="7" type="ORF">SAMN02745213_00471</name>
</gene>
<evidence type="ECO:0000256" key="3">
    <source>
        <dbReference type="ARBA" id="ARBA00009130"/>
    </source>
</evidence>
<comment type="similarity">
    <text evidence="2">Belongs to the FAD-dependent oxidoreductase family.</text>
</comment>
<name>A0A1T4V0U4_9GAMM</name>
<dbReference type="EMBL" id="FUXX01000005">
    <property type="protein sequence ID" value="SKA58545.1"/>
    <property type="molecule type" value="Genomic_DNA"/>
</dbReference>
<keyword evidence="5" id="KW-0274">FAD</keyword>
<dbReference type="PRINTS" id="PR00368">
    <property type="entry name" value="FADPNR"/>
</dbReference>
<dbReference type="InterPro" id="IPR004099">
    <property type="entry name" value="Pyr_nucl-diS_OxRdtase_dimer"/>
</dbReference>
<dbReference type="PRINTS" id="PR00411">
    <property type="entry name" value="PNDRDTASEI"/>
</dbReference>